<dbReference type="InterPro" id="IPR000801">
    <property type="entry name" value="Esterase-like"/>
</dbReference>
<dbReference type="PANTHER" id="PTHR10061">
    <property type="entry name" value="S-FORMYLGLUTATHIONE HYDROLASE"/>
    <property type="match status" value="1"/>
</dbReference>
<evidence type="ECO:0000256" key="6">
    <source>
        <dbReference type="PIRSR" id="PIRSR614186-1"/>
    </source>
</evidence>
<evidence type="ECO:0000313" key="8">
    <source>
        <dbReference type="EMBL" id="KAJ3172368.1"/>
    </source>
</evidence>
<name>A0AAD5XPI9_9FUNG</name>
<keyword evidence="9" id="KW-1185">Reference proteome</keyword>
<dbReference type="EC" id="3.1.2.12" evidence="2"/>
<dbReference type="FunFam" id="3.40.50.1820:FF:000002">
    <property type="entry name" value="S-formylglutathione hydrolase"/>
    <property type="match status" value="1"/>
</dbReference>
<reference evidence="8" key="1">
    <citation type="submission" date="2020-05" db="EMBL/GenBank/DDBJ databases">
        <title>Phylogenomic resolution of chytrid fungi.</title>
        <authorList>
            <person name="Stajich J.E."/>
            <person name="Amses K."/>
            <person name="Simmons R."/>
            <person name="Seto K."/>
            <person name="Myers J."/>
            <person name="Bonds A."/>
            <person name="Quandt C.A."/>
            <person name="Barry K."/>
            <person name="Liu P."/>
            <person name="Grigoriev I."/>
            <person name="Longcore J.E."/>
            <person name="James T.Y."/>
        </authorList>
    </citation>
    <scope>NUCLEOTIDE SEQUENCE</scope>
    <source>
        <strain evidence="8">JEL0379</strain>
    </source>
</reference>
<evidence type="ECO:0000256" key="4">
    <source>
        <dbReference type="ARBA" id="ARBA00022487"/>
    </source>
</evidence>
<feature type="active site" description="Charge relay system" evidence="6">
    <location>
        <position position="649"/>
    </location>
</feature>
<dbReference type="InterPro" id="IPR014186">
    <property type="entry name" value="S-formylglutathione_hydrol"/>
</dbReference>
<dbReference type="GO" id="GO:0018738">
    <property type="term" value="F:S-formylglutathione hydrolase activity"/>
    <property type="evidence" value="ECO:0007669"/>
    <property type="project" value="UniProtKB-EC"/>
</dbReference>
<evidence type="ECO:0000313" key="9">
    <source>
        <dbReference type="Proteomes" id="UP001212152"/>
    </source>
</evidence>
<feature type="signal peptide" evidence="7">
    <location>
        <begin position="1"/>
        <end position="22"/>
    </location>
</feature>
<feature type="active site" description="Charge relay system" evidence="6">
    <location>
        <position position="571"/>
    </location>
</feature>
<evidence type="ECO:0000256" key="5">
    <source>
        <dbReference type="ARBA" id="ARBA00022801"/>
    </source>
</evidence>
<proteinExistence type="inferred from homology"/>
<dbReference type="GO" id="GO:0005829">
    <property type="term" value="C:cytosol"/>
    <property type="evidence" value="ECO:0007669"/>
    <property type="project" value="TreeGrafter"/>
</dbReference>
<evidence type="ECO:0000256" key="3">
    <source>
        <dbReference type="ARBA" id="ARBA00016774"/>
    </source>
</evidence>
<dbReference type="Gene3D" id="3.40.50.1820">
    <property type="entry name" value="alpha/beta hydrolase"/>
    <property type="match status" value="1"/>
</dbReference>
<dbReference type="SUPFAM" id="SSF53474">
    <property type="entry name" value="alpha/beta-Hydrolases"/>
    <property type="match status" value="1"/>
</dbReference>
<dbReference type="AlphaFoldDB" id="A0AAD5XPI9"/>
<dbReference type="GO" id="GO:0046294">
    <property type="term" value="P:formaldehyde catabolic process"/>
    <property type="evidence" value="ECO:0007669"/>
    <property type="project" value="InterPro"/>
</dbReference>
<organism evidence="8 9">
    <name type="scientific">Geranomyces variabilis</name>
    <dbReference type="NCBI Taxonomy" id="109894"/>
    <lineage>
        <taxon>Eukaryota</taxon>
        <taxon>Fungi</taxon>
        <taxon>Fungi incertae sedis</taxon>
        <taxon>Chytridiomycota</taxon>
        <taxon>Chytridiomycota incertae sedis</taxon>
        <taxon>Chytridiomycetes</taxon>
        <taxon>Spizellomycetales</taxon>
        <taxon>Powellomycetaceae</taxon>
        <taxon>Geranomyces</taxon>
    </lineage>
</organism>
<comment type="caution">
    <text evidence="8">The sequence shown here is derived from an EMBL/GenBank/DDBJ whole genome shotgun (WGS) entry which is preliminary data.</text>
</comment>
<dbReference type="Proteomes" id="UP001212152">
    <property type="component" value="Unassembled WGS sequence"/>
</dbReference>
<comment type="similarity">
    <text evidence="1">Belongs to the esterase D family.</text>
</comment>
<dbReference type="NCBIfam" id="TIGR02821">
    <property type="entry name" value="fghA_ester_D"/>
    <property type="match status" value="1"/>
</dbReference>
<protein>
    <recommendedName>
        <fullName evidence="3">S-formylglutathione hydrolase</fullName>
        <ecNumber evidence="2">3.1.2.12</ecNumber>
    </recommendedName>
</protein>
<evidence type="ECO:0000256" key="1">
    <source>
        <dbReference type="ARBA" id="ARBA00005622"/>
    </source>
</evidence>
<dbReference type="PANTHER" id="PTHR10061:SF0">
    <property type="entry name" value="S-FORMYLGLUTATHIONE HYDROLASE"/>
    <property type="match status" value="1"/>
</dbReference>
<feature type="chain" id="PRO_5041985661" description="S-formylglutathione hydrolase" evidence="7">
    <location>
        <begin position="23"/>
        <end position="703"/>
    </location>
</feature>
<dbReference type="EMBL" id="JADGJQ010000078">
    <property type="protein sequence ID" value="KAJ3172368.1"/>
    <property type="molecule type" value="Genomic_DNA"/>
</dbReference>
<accession>A0AAD5XPI9</accession>
<keyword evidence="7" id="KW-0732">Signal</keyword>
<keyword evidence="5" id="KW-0378">Hydrolase</keyword>
<sequence>MRLSSLPFAEMYLFLAPGGVAALEALYGGKRNSWPRNVHAIEIGSVHPAWRETGWRGFVADGLCRLYGVGLESAECRELTEAVGNKFDNGGNPLVQLRAVYGELFAPWINPTRCSTWAWADLDTLWGDLTSLLNTPLITKTTDVFTLSFGDDERIYTRGQFTGFNQNRNARVNTVWRGCTELQDVAHATAFFNTGGWTALDEGCTTHAVIQANLTLTVLPLQEAEYDVALVRYEHGLLLSCQSAKKDRGKATRAYCRTLMRERVARLAAERTAAKSSSPFDITPVESVPLVLYRPTDWDHTCATWLPVDVTWCVARGKLWDRASWWVQVIGKRGQSASSSRYPLPAPLDPREIPATKDTPQVWVLEASVFHMQHLKKRFRVVEHPLEIGPEELRIGRAAVEVYFDVEGEGVEHGAVLHVAEAVKAHGGHVVKYTHNSEVLGCEMKFTVFLPPQHDDLRVLQQNGQKLPVLYWLSGLTCNEDNFMQKAGGKRKLAELGMLLVCPDTSPRGLGIEGEDDSWDLGTGAGFYVDATTEKWKKGYQMYTYITKELRELVNASFVVDVNRTGIFGHSMGGHGALVLALKNPGIYKSISAFAPIANPTQCDWGHKAFGAYLGDADKEAWKAYDATLLIQAYKGPARSILVDQGTDDQFLKDGQLRTERLSEVLNDNVQVRLRQQEGYDHSYYFIASFVEEHLAFHAEQLQ</sequence>
<gene>
    <name evidence="8" type="ORF">HDU87_007872</name>
</gene>
<dbReference type="InterPro" id="IPR029058">
    <property type="entry name" value="AB_hydrolase_fold"/>
</dbReference>
<dbReference type="GO" id="GO:0052689">
    <property type="term" value="F:carboxylic ester hydrolase activity"/>
    <property type="evidence" value="ECO:0007669"/>
    <property type="project" value="UniProtKB-KW"/>
</dbReference>
<dbReference type="Pfam" id="PF00756">
    <property type="entry name" value="Esterase"/>
    <property type="match status" value="1"/>
</dbReference>
<evidence type="ECO:0000256" key="7">
    <source>
        <dbReference type="SAM" id="SignalP"/>
    </source>
</evidence>
<keyword evidence="4" id="KW-0719">Serine esterase</keyword>
<feature type="active site" description="Charge relay system" evidence="6">
    <location>
        <position position="682"/>
    </location>
</feature>
<evidence type="ECO:0000256" key="2">
    <source>
        <dbReference type="ARBA" id="ARBA00012479"/>
    </source>
</evidence>